<name>D5ER01_CORAD</name>
<dbReference type="Proteomes" id="UP000000925">
    <property type="component" value="Chromosome"/>
</dbReference>
<dbReference type="InterPro" id="IPR010496">
    <property type="entry name" value="AL/BT2_dom"/>
</dbReference>
<sequence length="574" mass="64103">MVFTFIRQALCFALLGVLSTATAALPKVLVLGDEVLFTYKDELVSLLEDKAKCTFVKMPKVGQPDWDAFYAQHIYNKGYAVIHFNYGRELMRHVDGKPVAANNQIWGIYTSLIKHLGKSDAFLVGATTTPVRGKMDAYQPSVDWEYTMRFQGQLGPAAIKINDLGDYTRTRLTEMVQENSNMPTELGEQMMAEQVANAILEALNEGVDPNRPRILIVGDSIVGGYYGATRNLFAGEAVVFSGGTTYNDADPNWKQIVDKYIKKGGKRGWDVIQFNWGLHAMKHVDANNRTMDADEEGARVQFSPEAYLAELEQFVQELKRTEATLVFATTTPIPEGSKGGIAPLDQSAYNEPAKALMQQHGILVNDLYAYALPRLKDIQLWQNVHFTAYGSEQLAQQNYAVLKPLLPNSDWVELFDGTTLNGWTKQGDVNWRVEAGAIVADDGEISLLTTNAQYLNYELDLEFKAAINTNSGVFLNTEASVTDELTQCYEVNIAPQTNGFPTGSIVGFAKIEGQGERDEWRRYQLKVKDGVVTVVLDGKQLLEHRMETPRPAGFIGLQKNRGRIAFRNIRLREL</sequence>
<dbReference type="HOGENOM" id="CLU_474670_0_0_0"/>
<proteinExistence type="predicted"/>
<dbReference type="STRING" id="583355.Caka_0972"/>
<feature type="chain" id="PRO_5003070934" description="3-keto-alpha-glucoside-1,2-lyase/3-keto-2-hydroxy-glucal hydratase domain-containing protein" evidence="1">
    <location>
        <begin position="24"/>
        <end position="574"/>
    </location>
</feature>
<keyword evidence="4" id="KW-1185">Reference proteome</keyword>
<dbReference type="Pfam" id="PF06439">
    <property type="entry name" value="3keto-disac_hyd"/>
    <property type="match status" value="1"/>
</dbReference>
<evidence type="ECO:0000313" key="4">
    <source>
        <dbReference type="Proteomes" id="UP000000925"/>
    </source>
</evidence>
<gene>
    <name evidence="3" type="ordered locus">Caka_0972</name>
</gene>
<dbReference type="Gene3D" id="3.40.50.1110">
    <property type="entry name" value="SGNH hydrolase"/>
    <property type="match status" value="2"/>
</dbReference>
<feature type="domain" description="3-keto-alpha-glucoside-1,2-lyase/3-keto-2-hydroxy-glucal hydratase" evidence="2">
    <location>
        <begin position="410"/>
        <end position="572"/>
    </location>
</feature>
<feature type="signal peptide" evidence="1">
    <location>
        <begin position="1"/>
        <end position="23"/>
    </location>
</feature>
<evidence type="ECO:0000313" key="3">
    <source>
        <dbReference type="EMBL" id="ADE53994.1"/>
    </source>
</evidence>
<dbReference type="Gene3D" id="2.60.120.560">
    <property type="entry name" value="Exo-inulinase, domain 1"/>
    <property type="match status" value="1"/>
</dbReference>
<reference evidence="3 4" key="1">
    <citation type="journal article" date="2010" name="Stand. Genomic Sci.">
        <title>Complete genome sequence of Coraliomargarita akajimensis type strain (04OKA010-24).</title>
        <authorList>
            <person name="Mavromatis K."/>
            <person name="Abt B."/>
            <person name="Brambilla E."/>
            <person name="Lapidus A."/>
            <person name="Copeland A."/>
            <person name="Deshpande S."/>
            <person name="Nolan M."/>
            <person name="Lucas S."/>
            <person name="Tice H."/>
            <person name="Cheng J.F."/>
            <person name="Han C."/>
            <person name="Detter J.C."/>
            <person name="Woyke T."/>
            <person name="Goodwin L."/>
            <person name="Pitluck S."/>
            <person name="Held B."/>
            <person name="Brettin T."/>
            <person name="Tapia R."/>
            <person name="Ivanova N."/>
            <person name="Mikhailova N."/>
            <person name="Pati A."/>
            <person name="Liolios K."/>
            <person name="Chen A."/>
            <person name="Palaniappan K."/>
            <person name="Land M."/>
            <person name="Hauser L."/>
            <person name="Chang Y.J."/>
            <person name="Jeffries C.D."/>
            <person name="Rohde M."/>
            <person name="Goker M."/>
            <person name="Bristow J."/>
            <person name="Eisen J.A."/>
            <person name="Markowitz V."/>
            <person name="Hugenholtz P."/>
            <person name="Klenk H.P."/>
            <person name="Kyrpides N.C."/>
        </authorList>
    </citation>
    <scope>NUCLEOTIDE SEQUENCE [LARGE SCALE GENOMIC DNA]</scope>
    <source>
        <strain evidence="4">DSM 45221 / IAM 15411 / JCM 23193 / KCTC 12865</strain>
    </source>
</reference>
<dbReference type="EMBL" id="CP001998">
    <property type="protein sequence ID" value="ADE53994.1"/>
    <property type="molecule type" value="Genomic_DNA"/>
</dbReference>
<dbReference type="GO" id="GO:0016788">
    <property type="term" value="F:hydrolase activity, acting on ester bonds"/>
    <property type="evidence" value="ECO:0007669"/>
    <property type="project" value="UniProtKB-ARBA"/>
</dbReference>
<protein>
    <recommendedName>
        <fullName evidence="2">3-keto-alpha-glucoside-1,2-lyase/3-keto-2-hydroxy-glucal hydratase domain-containing protein</fullName>
    </recommendedName>
</protein>
<dbReference type="KEGG" id="caa:Caka_0972"/>
<dbReference type="SUPFAM" id="SSF52266">
    <property type="entry name" value="SGNH hydrolase"/>
    <property type="match status" value="1"/>
</dbReference>
<evidence type="ECO:0000256" key="1">
    <source>
        <dbReference type="SAM" id="SignalP"/>
    </source>
</evidence>
<dbReference type="eggNOG" id="COG2755">
    <property type="taxonomic scope" value="Bacteria"/>
</dbReference>
<evidence type="ECO:0000259" key="2">
    <source>
        <dbReference type="Pfam" id="PF06439"/>
    </source>
</evidence>
<dbReference type="InterPro" id="IPR036514">
    <property type="entry name" value="SGNH_hydro_sf"/>
</dbReference>
<dbReference type="RefSeq" id="WP_013042718.1">
    <property type="nucleotide sequence ID" value="NC_014008.1"/>
</dbReference>
<dbReference type="AlphaFoldDB" id="D5ER01"/>
<organism evidence="3 4">
    <name type="scientific">Coraliomargarita akajimensis (strain DSM 45221 / IAM 15411 / JCM 23193 / KCTC 12865 / 04OKA010-24)</name>
    <dbReference type="NCBI Taxonomy" id="583355"/>
    <lineage>
        <taxon>Bacteria</taxon>
        <taxon>Pseudomonadati</taxon>
        <taxon>Verrucomicrobiota</taxon>
        <taxon>Opitutia</taxon>
        <taxon>Puniceicoccales</taxon>
        <taxon>Coraliomargaritaceae</taxon>
        <taxon>Coraliomargarita</taxon>
    </lineage>
</organism>
<accession>D5ER01</accession>
<dbReference type="OrthoDB" id="9763981at2"/>
<keyword evidence="1" id="KW-0732">Signal</keyword>